<protein>
    <submittedName>
        <fullName evidence="5">MoxR-like ATPase</fullName>
        <ecNumber evidence="5">3.6.3.-</ecNumber>
    </submittedName>
</protein>
<evidence type="ECO:0000256" key="2">
    <source>
        <dbReference type="ARBA" id="ARBA00022840"/>
    </source>
</evidence>
<keyword evidence="2" id="KW-0067">ATP-binding</keyword>
<dbReference type="GO" id="GO:0005524">
    <property type="term" value="F:ATP binding"/>
    <property type="evidence" value="ECO:0007669"/>
    <property type="project" value="UniProtKB-KW"/>
</dbReference>
<dbReference type="InterPro" id="IPR027417">
    <property type="entry name" value="P-loop_NTPase"/>
</dbReference>
<dbReference type="PANTHER" id="PTHR42759">
    <property type="entry name" value="MOXR FAMILY PROTEIN"/>
    <property type="match status" value="1"/>
</dbReference>
<dbReference type="SMART" id="SM00382">
    <property type="entry name" value="AAA"/>
    <property type="match status" value="1"/>
</dbReference>
<evidence type="ECO:0000256" key="1">
    <source>
        <dbReference type="ARBA" id="ARBA00022741"/>
    </source>
</evidence>
<organism evidence="5 6">
    <name type="scientific">Chloracidobacterium thermophilum (strain B)</name>
    <dbReference type="NCBI Taxonomy" id="981222"/>
    <lineage>
        <taxon>Bacteria</taxon>
        <taxon>Pseudomonadati</taxon>
        <taxon>Acidobacteriota</taxon>
        <taxon>Terriglobia</taxon>
        <taxon>Terriglobales</taxon>
        <taxon>Acidobacteriaceae</taxon>
        <taxon>Chloracidobacterium</taxon>
    </lineage>
</organism>
<dbReference type="InterPro" id="IPR050764">
    <property type="entry name" value="CbbQ/NirQ/NorQ/GpvN"/>
</dbReference>
<dbReference type="PIRSF" id="PIRSF002849">
    <property type="entry name" value="AAA_ATPase_chaperone_MoxR_prd"/>
    <property type="match status" value="1"/>
</dbReference>
<dbReference type="PANTHER" id="PTHR42759:SF1">
    <property type="entry name" value="MAGNESIUM-CHELATASE SUBUNIT CHLD"/>
    <property type="match status" value="1"/>
</dbReference>
<evidence type="ECO:0000259" key="4">
    <source>
        <dbReference type="SMART" id="SM00382"/>
    </source>
</evidence>
<dbReference type="STRING" id="981222.Cabther_A1456"/>
<gene>
    <name evidence="5" type="ordered locus">Cabther_A1456</name>
</gene>
<dbReference type="Gene3D" id="3.40.50.300">
    <property type="entry name" value="P-loop containing nucleotide triphosphate hydrolases"/>
    <property type="match status" value="1"/>
</dbReference>
<dbReference type="Proteomes" id="UP000006791">
    <property type="component" value="Chromosome 1"/>
</dbReference>
<dbReference type="KEGG" id="ctm:Cabther_A1456"/>
<dbReference type="GO" id="GO:0016887">
    <property type="term" value="F:ATP hydrolysis activity"/>
    <property type="evidence" value="ECO:0007669"/>
    <property type="project" value="InterPro"/>
</dbReference>
<dbReference type="EC" id="3.6.3.-" evidence="5"/>
<dbReference type="InterPro" id="IPR003593">
    <property type="entry name" value="AAA+_ATPase"/>
</dbReference>
<name>G2LHE3_CHLTF</name>
<dbReference type="InterPro" id="IPR011703">
    <property type="entry name" value="ATPase_AAA-3"/>
</dbReference>
<dbReference type="FunFam" id="3.40.50.300:FF:000640">
    <property type="entry name" value="MoxR family ATPase"/>
    <property type="match status" value="1"/>
</dbReference>
<dbReference type="SUPFAM" id="SSF52540">
    <property type="entry name" value="P-loop containing nucleoside triphosphate hydrolases"/>
    <property type="match status" value="1"/>
</dbReference>
<dbReference type="Pfam" id="PF17863">
    <property type="entry name" value="AAA_lid_2"/>
    <property type="match status" value="1"/>
</dbReference>
<evidence type="ECO:0000256" key="3">
    <source>
        <dbReference type="ARBA" id="ARBA00061607"/>
    </source>
</evidence>
<reference evidence="5 6" key="1">
    <citation type="journal article" date="2012" name="Environ. Microbiol.">
        <title>Complete genome of Candidatus Chloracidobacterium thermophilum, a chlorophyll-based photoheterotroph belonging to the phylum Acidobacteria.</title>
        <authorList>
            <person name="Garcia Costas A.M."/>
            <person name="Liu Z."/>
            <person name="Tomsho L.P."/>
            <person name="Schuster S.C."/>
            <person name="Ward D.M."/>
            <person name="Bryant D.A."/>
        </authorList>
    </citation>
    <scope>NUCLEOTIDE SEQUENCE [LARGE SCALE GENOMIC DNA]</scope>
    <source>
        <strain evidence="5 6">B</strain>
    </source>
</reference>
<dbReference type="InterPro" id="IPR041628">
    <property type="entry name" value="ChlI/MoxR_AAA_lid"/>
</dbReference>
<dbReference type="Gene3D" id="1.10.8.80">
    <property type="entry name" value="Magnesium chelatase subunit I, C-Terminal domain"/>
    <property type="match status" value="1"/>
</dbReference>
<feature type="domain" description="AAA+ ATPase" evidence="4">
    <location>
        <begin position="36"/>
        <end position="177"/>
    </location>
</feature>
<keyword evidence="6" id="KW-1185">Reference proteome</keyword>
<dbReference type="AlphaFoldDB" id="G2LHE3"/>
<evidence type="ECO:0000313" key="6">
    <source>
        <dbReference type="Proteomes" id="UP000006791"/>
    </source>
</evidence>
<dbReference type="CDD" id="cd00009">
    <property type="entry name" value="AAA"/>
    <property type="match status" value="1"/>
</dbReference>
<dbReference type="OrthoDB" id="9808397at2"/>
<evidence type="ECO:0000313" key="5">
    <source>
        <dbReference type="EMBL" id="AEP12206.1"/>
    </source>
</evidence>
<sequence>MGPSVQEVAEFIRRQLRLVIVGQNAVIDQILTGLLAEGHVLLEGPPGTAKTLLVKTLARVIGAGFNRIQFTPDLMPADVTGTNVYNTATGVFTFRRGPIFTDLLLADEINRTPPKTQSALLEAMEERQVTVDGETHRMSPLFMVLATQNPIEYEGTYPLPEAQLDRFLLKILVDYPSLEEEVQVVSNWSSGFNARRLDVLPLECLPDSSVILQCRAAVRDVVVEEGVRRYMVNLVRATRPPAAPNLTWGASPRAAVALLLTAKVQAALDGRTFVTPDDVKAVALPVLRHRIVLRSEAEIDGITPDEIITDIIRRLAVPR</sequence>
<comment type="similarity">
    <text evidence="3">Belongs to the MoxR family.</text>
</comment>
<keyword evidence="1" id="KW-0547">Nucleotide-binding</keyword>
<proteinExistence type="inferred from homology"/>
<keyword evidence="5" id="KW-0378">Hydrolase</keyword>
<dbReference type="Pfam" id="PF07726">
    <property type="entry name" value="AAA_3"/>
    <property type="match status" value="1"/>
</dbReference>
<dbReference type="EMBL" id="CP002514">
    <property type="protein sequence ID" value="AEP12206.1"/>
    <property type="molecule type" value="Genomic_DNA"/>
</dbReference>
<dbReference type="RefSeq" id="WP_014099943.1">
    <property type="nucleotide sequence ID" value="NC_016024.1"/>
</dbReference>
<accession>G2LHE3</accession>
<dbReference type="HOGENOM" id="CLU_034716_2_0_0"/>